<evidence type="ECO:0008006" key="3">
    <source>
        <dbReference type="Google" id="ProtNLM"/>
    </source>
</evidence>
<dbReference type="Pfam" id="PF18986">
    <property type="entry name" value="DUF5719"/>
    <property type="match status" value="1"/>
</dbReference>
<comment type="caution">
    <text evidence="1">The sequence shown here is derived from an EMBL/GenBank/DDBJ whole genome shotgun (WGS) entry which is preliminary data.</text>
</comment>
<dbReference type="RefSeq" id="WP_345064613.1">
    <property type="nucleotide sequence ID" value="NZ_BAABCN010000003.1"/>
</dbReference>
<name>A0ABP7KDQ6_9MICO</name>
<sequence>MPTKRSVAVRSAQTLGGILGIGAIALGVSAATLIQWPSLVVTPGSVVVTPHPSEQMRVCPGPLLTLAENSSLAQAVTSVGPSSTVAAATDPASGVSTVRPEITDLAAPDNTLGTQDGAPQLIRVPVAAETNVASLVAGSQSQSAATETLAGFAAASCAEASSDAWLVGGSTDIGRTTLILLSNPTTVVATVGLSVYGETGLIDAPGSTGILVQPGSQRVVSLAGLAPNLKSPVIHVQSQGGQIVASLEQSLISGIVPEGLDLIGATRSPSMQHTIAGVTVTAPPAPTPTAEATELPDGAASVRMLVTGDKAATVQVGAISEGGANPGTSIQVQVRPGVATEVPLAGLAPGGYAVSIESDQPLVAAATASTTNGGGKDFAWFASSESLGGEFLVATAPGPAPTLHLVNTATTSTVVSLRGGSGAPATVTLAAGAAAAVPVAESSTYLVDGSTSVVVAIGYAGPGKLASFTVRPAGPLASPIAVYLQ</sequence>
<reference evidence="2" key="1">
    <citation type="journal article" date="2019" name="Int. J. Syst. Evol. Microbiol.">
        <title>The Global Catalogue of Microorganisms (GCM) 10K type strain sequencing project: providing services to taxonomists for standard genome sequencing and annotation.</title>
        <authorList>
            <consortium name="The Broad Institute Genomics Platform"/>
            <consortium name="The Broad Institute Genome Sequencing Center for Infectious Disease"/>
            <person name="Wu L."/>
            <person name="Ma J."/>
        </authorList>
    </citation>
    <scope>NUCLEOTIDE SEQUENCE [LARGE SCALE GENOMIC DNA]</scope>
    <source>
        <strain evidence="2">JCM 17021</strain>
    </source>
</reference>
<gene>
    <name evidence="1" type="ORF">GCM10022381_16110</name>
</gene>
<proteinExistence type="predicted"/>
<dbReference type="InterPro" id="IPR043777">
    <property type="entry name" value="DUF5719"/>
</dbReference>
<dbReference type="EMBL" id="BAABCN010000003">
    <property type="protein sequence ID" value="GAA3874047.1"/>
    <property type="molecule type" value="Genomic_DNA"/>
</dbReference>
<keyword evidence="2" id="KW-1185">Reference proteome</keyword>
<organism evidence="1 2">
    <name type="scientific">Leifsonia kafniensis</name>
    <dbReference type="NCBI Taxonomy" id="475957"/>
    <lineage>
        <taxon>Bacteria</taxon>
        <taxon>Bacillati</taxon>
        <taxon>Actinomycetota</taxon>
        <taxon>Actinomycetes</taxon>
        <taxon>Micrococcales</taxon>
        <taxon>Microbacteriaceae</taxon>
        <taxon>Leifsonia</taxon>
    </lineage>
</organism>
<accession>A0ABP7KDQ6</accession>
<protein>
    <recommendedName>
        <fullName evidence="3">Large extracellular alpha-helical protein</fullName>
    </recommendedName>
</protein>
<evidence type="ECO:0000313" key="1">
    <source>
        <dbReference type="EMBL" id="GAA3874047.1"/>
    </source>
</evidence>
<dbReference type="Proteomes" id="UP001501803">
    <property type="component" value="Unassembled WGS sequence"/>
</dbReference>
<evidence type="ECO:0000313" key="2">
    <source>
        <dbReference type="Proteomes" id="UP001501803"/>
    </source>
</evidence>